<dbReference type="AlphaFoldDB" id="A0A0H5RKV1"/>
<dbReference type="Gene3D" id="3.40.50.1820">
    <property type="entry name" value="alpha/beta hydrolase"/>
    <property type="match status" value="1"/>
</dbReference>
<feature type="active site" description="Proton acceptor" evidence="4">
    <location>
        <position position="439"/>
    </location>
</feature>
<dbReference type="InterPro" id="IPR010497">
    <property type="entry name" value="Epoxide_hydro_N"/>
</dbReference>
<evidence type="ECO:0000256" key="4">
    <source>
        <dbReference type="PIRSR" id="PIRSR001112-1"/>
    </source>
</evidence>
<reference evidence="7" key="1">
    <citation type="submission" date="2015-04" db="EMBL/GenBank/DDBJ databases">
        <title>The genome sequence of the plant pathogenic Rhizarian Plasmodiophora brassicae reveals insights in its biotrophic life cycle and the origin of chitin synthesis.</title>
        <authorList>
            <person name="Schwelm A."/>
            <person name="Fogelqvist J."/>
            <person name="Knaust A."/>
            <person name="Julke S."/>
            <person name="Lilja T."/>
            <person name="Dhandapani V."/>
            <person name="Bonilla-Rosso G."/>
            <person name="Karlsson M."/>
            <person name="Shevchenko A."/>
            <person name="Choi S.R."/>
            <person name="Kim H.G."/>
            <person name="Park J.Y."/>
            <person name="Lim Y.P."/>
            <person name="Ludwig-Muller J."/>
            <person name="Dixelius C."/>
        </authorList>
    </citation>
    <scope>NUCLEOTIDE SEQUENCE</scope>
    <source>
        <tissue evidence="7">Potato root galls</tissue>
    </source>
</reference>
<feature type="region of interest" description="Disordered" evidence="5">
    <location>
        <begin position="1"/>
        <end position="26"/>
    </location>
</feature>
<evidence type="ECO:0000259" key="6">
    <source>
        <dbReference type="Pfam" id="PF06441"/>
    </source>
</evidence>
<protein>
    <recommendedName>
        <fullName evidence="6">Epoxide hydrolase N-terminal domain-containing protein</fullName>
    </recommendedName>
</protein>
<keyword evidence="2" id="KW-0058">Aromatic hydrocarbons catabolism</keyword>
<evidence type="ECO:0000256" key="1">
    <source>
        <dbReference type="ARBA" id="ARBA00010088"/>
    </source>
</evidence>
<organism evidence="7">
    <name type="scientific">Spongospora subterranea</name>
    <dbReference type="NCBI Taxonomy" id="70186"/>
    <lineage>
        <taxon>Eukaryota</taxon>
        <taxon>Sar</taxon>
        <taxon>Rhizaria</taxon>
        <taxon>Endomyxa</taxon>
        <taxon>Phytomyxea</taxon>
        <taxon>Plasmodiophorida</taxon>
        <taxon>Plasmodiophoridae</taxon>
        <taxon>Spongospora</taxon>
    </lineage>
</organism>
<dbReference type="InterPro" id="IPR000639">
    <property type="entry name" value="Epox_hydrolase-like"/>
</dbReference>
<feature type="compositionally biased region" description="Polar residues" evidence="5">
    <location>
        <begin position="11"/>
        <end position="21"/>
    </location>
</feature>
<feature type="active site" description="Nucleophile" evidence="4">
    <location>
        <position position="208"/>
    </location>
</feature>
<dbReference type="PANTHER" id="PTHR21661:SF35">
    <property type="entry name" value="EPOXIDE HYDROLASE"/>
    <property type="match status" value="1"/>
</dbReference>
<dbReference type="PRINTS" id="PR00412">
    <property type="entry name" value="EPOXHYDRLASE"/>
</dbReference>
<keyword evidence="3" id="KW-0378">Hydrolase</keyword>
<dbReference type="PANTHER" id="PTHR21661">
    <property type="entry name" value="EPOXIDE HYDROLASE 1-RELATED"/>
    <property type="match status" value="1"/>
</dbReference>
<dbReference type="EMBL" id="HACM01008902">
    <property type="protein sequence ID" value="CRZ09344.1"/>
    <property type="molecule type" value="Transcribed_RNA"/>
</dbReference>
<dbReference type="InterPro" id="IPR029058">
    <property type="entry name" value="AB_hydrolase_fold"/>
</dbReference>
<dbReference type="GO" id="GO:0097176">
    <property type="term" value="P:epoxide metabolic process"/>
    <property type="evidence" value="ECO:0007669"/>
    <property type="project" value="TreeGrafter"/>
</dbReference>
<name>A0A0H5RKV1_9EUKA</name>
<feature type="domain" description="Epoxide hydrolase N-terminal" evidence="6">
    <location>
        <begin position="33"/>
        <end position="139"/>
    </location>
</feature>
<feature type="active site" description="Proton donor" evidence="4">
    <location>
        <position position="381"/>
    </location>
</feature>
<evidence type="ECO:0000256" key="5">
    <source>
        <dbReference type="SAM" id="MobiDB-lite"/>
    </source>
</evidence>
<accession>A0A0H5RKV1</accession>
<sequence>MSSIPAPGTTPYYSKSENISPDDSLHKDKDQIVPYKIQFSAAKLADLKARLDLARYPEPLAGHDEKNAMGMDLDELRVLVQYWKNDFNWAAREEMLNELSQFRTVIDDVDMHFIHVKSSYPDAMPLVMIHGWPSTNFDFYKVIPQLTDPAKFGRDPTYAFNVVAPALPGFGLSKTSPQFKIGAREAAVIIAKLMRRLGYKKFMVFGCDWGSAVANFVAQFEEKQGEDNRIVGLVLNGMIAVPQFSWWTPITNVKNVLSFMFPSLFYNEYEREMLKYQYEVYTHEIGYLTQSITKPLTLGTVLHNSPVAVAAWLAEKYIAWTDASGIVIAPGTDDKKRMDMIKQKHDFSRHTLSHSISIDELLTTIMLYWMTDSITSSVAFYHNTLDLTKPTDIFLSMGTNTTPVFVSEFAVDIMWAPQSWAHQQYKNVKKYCFHDNGGHFAAMEQPDELVNDFAVYRDIISGENAKPSMGVLNRKVE</sequence>
<proteinExistence type="inferred from homology"/>
<evidence type="ECO:0000256" key="2">
    <source>
        <dbReference type="ARBA" id="ARBA00022797"/>
    </source>
</evidence>
<dbReference type="GO" id="GO:0004301">
    <property type="term" value="F:epoxide hydrolase activity"/>
    <property type="evidence" value="ECO:0007669"/>
    <property type="project" value="TreeGrafter"/>
</dbReference>
<dbReference type="SUPFAM" id="SSF53474">
    <property type="entry name" value="alpha/beta-Hydrolases"/>
    <property type="match status" value="1"/>
</dbReference>
<evidence type="ECO:0000256" key="3">
    <source>
        <dbReference type="ARBA" id="ARBA00022801"/>
    </source>
</evidence>
<dbReference type="InterPro" id="IPR016292">
    <property type="entry name" value="Epoxide_hydrolase"/>
</dbReference>
<comment type="similarity">
    <text evidence="1">Belongs to the peptidase S33 family.</text>
</comment>
<dbReference type="PIRSF" id="PIRSF001112">
    <property type="entry name" value="Epoxide_hydrolase"/>
    <property type="match status" value="1"/>
</dbReference>
<evidence type="ECO:0000313" key="7">
    <source>
        <dbReference type="EMBL" id="CRZ09344.1"/>
    </source>
</evidence>
<dbReference type="Pfam" id="PF06441">
    <property type="entry name" value="EHN"/>
    <property type="match status" value="1"/>
</dbReference>